<dbReference type="Proteomes" id="UP001497516">
    <property type="component" value="Chromosome 2"/>
</dbReference>
<sequence>MDEGAEETELRSGTEGGVKEGVAEPGVARDWRGSPKLGSLWMVESGGERRVWGGCGLEEEDDKWKEELGWAGMGVIVYETKR</sequence>
<organism evidence="2 3">
    <name type="scientific">Linum trigynum</name>
    <dbReference type="NCBI Taxonomy" id="586398"/>
    <lineage>
        <taxon>Eukaryota</taxon>
        <taxon>Viridiplantae</taxon>
        <taxon>Streptophyta</taxon>
        <taxon>Embryophyta</taxon>
        <taxon>Tracheophyta</taxon>
        <taxon>Spermatophyta</taxon>
        <taxon>Magnoliopsida</taxon>
        <taxon>eudicotyledons</taxon>
        <taxon>Gunneridae</taxon>
        <taxon>Pentapetalae</taxon>
        <taxon>rosids</taxon>
        <taxon>fabids</taxon>
        <taxon>Malpighiales</taxon>
        <taxon>Linaceae</taxon>
        <taxon>Linum</taxon>
    </lineage>
</organism>
<keyword evidence="3" id="KW-1185">Reference proteome</keyword>
<evidence type="ECO:0000313" key="3">
    <source>
        <dbReference type="Proteomes" id="UP001497516"/>
    </source>
</evidence>
<protein>
    <submittedName>
        <fullName evidence="2">Uncharacterized protein</fullName>
    </submittedName>
</protein>
<dbReference type="AlphaFoldDB" id="A0AAV2DGD9"/>
<dbReference type="EMBL" id="OZ034815">
    <property type="protein sequence ID" value="CAL1372268.1"/>
    <property type="molecule type" value="Genomic_DNA"/>
</dbReference>
<evidence type="ECO:0000313" key="2">
    <source>
        <dbReference type="EMBL" id="CAL1372268.1"/>
    </source>
</evidence>
<feature type="compositionally biased region" description="Basic and acidic residues" evidence="1">
    <location>
        <begin position="8"/>
        <end position="33"/>
    </location>
</feature>
<feature type="region of interest" description="Disordered" evidence="1">
    <location>
        <begin position="1"/>
        <end position="34"/>
    </location>
</feature>
<name>A0AAV2DGD9_9ROSI</name>
<proteinExistence type="predicted"/>
<reference evidence="2 3" key="1">
    <citation type="submission" date="2024-04" db="EMBL/GenBank/DDBJ databases">
        <authorList>
            <person name="Fracassetti M."/>
        </authorList>
    </citation>
    <scope>NUCLEOTIDE SEQUENCE [LARGE SCALE GENOMIC DNA]</scope>
</reference>
<gene>
    <name evidence="2" type="ORF">LTRI10_LOCUS14287</name>
</gene>
<evidence type="ECO:0000256" key="1">
    <source>
        <dbReference type="SAM" id="MobiDB-lite"/>
    </source>
</evidence>
<accession>A0AAV2DGD9</accession>